<evidence type="ECO:0000313" key="2">
    <source>
        <dbReference type="Proteomes" id="UP000790377"/>
    </source>
</evidence>
<evidence type="ECO:0000313" key="1">
    <source>
        <dbReference type="EMBL" id="KAH7910297.1"/>
    </source>
</evidence>
<name>A0ACB8AB48_9AGAM</name>
<accession>A0ACB8AB48</accession>
<proteinExistence type="predicted"/>
<sequence length="602" mass="65977">MGSLYEDLQTSQFEALRNTLRELANQAEQVEQELSDEFEVVRLSSQYITTDDSSSAPDFFGRDTTTSSTVSDASAFSQHSFSSPLGFLQAALPHIPSSRLRIVLDQANGISDDIDMESVVESILTSEYLRELEERGLEGLESDDFGIPDVEDSVWETVSPKRKNHTSGKATKKKNNRGKTLTLVDIRQKQHMPSPSLSSPISAPDPWTQLSSLSSHVATFLPTHPASFFQSYFHSPEYSTPSKALRAALSSISEARSPISDPENTTSLFALLDVLRSSPTYDLLDSEQRSTLYSDAELTLAATQGRADDAIDIVWLLHELDSDSDSGNLDMGIYHLPPSPPAVWGSTSSPTSQRPKLPPLRLPTGPPSIQPPPTSKRKSSSPATSPANRKSNPFEWQSIPQRKPHNNGVHPLAEYIPAYNNNRSPASGKFRGTGNGIGKGGKGDVGELDRKKIAHSLRKRDELLREASKAWNRGNSKTRGGEVALYFAERAREFQELARREALNEARIMVESKRMAGMEKSDIDLHGTCVAEAIVIVREILEREGCSSSKPLKIITGRGSHSANRVSVLKPAVKSALVQDGWSVGMWDGGLVVRGRRPGFMG</sequence>
<dbReference type="EMBL" id="MU267719">
    <property type="protein sequence ID" value="KAH7910297.1"/>
    <property type="molecule type" value="Genomic_DNA"/>
</dbReference>
<dbReference type="Proteomes" id="UP000790377">
    <property type="component" value="Unassembled WGS sequence"/>
</dbReference>
<comment type="caution">
    <text evidence="1">The sequence shown here is derived from an EMBL/GenBank/DDBJ whole genome shotgun (WGS) entry which is preliminary data.</text>
</comment>
<reference evidence="1" key="1">
    <citation type="journal article" date="2021" name="New Phytol.">
        <title>Evolutionary innovations through gain and loss of genes in the ectomycorrhizal Boletales.</title>
        <authorList>
            <person name="Wu G."/>
            <person name="Miyauchi S."/>
            <person name="Morin E."/>
            <person name="Kuo A."/>
            <person name="Drula E."/>
            <person name="Varga T."/>
            <person name="Kohler A."/>
            <person name="Feng B."/>
            <person name="Cao Y."/>
            <person name="Lipzen A."/>
            <person name="Daum C."/>
            <person name="Hundley H."/>
            <person name="Pangilinan J."/>
            <person name="Johnson J."/>
            <person name="Barry K."/>
            <person name="LaButti K."/>
            <person name="Ng V."/>
            <person name="Ahrendt S."/>
            <person name="Min B."/>
            <person name="Choi I.G."/>
            <person name="Park H."/>
            <person name="Plett J.M."/>
            <person name="Magnuson J."/>
            <person name="Spatafora J.W."/>
            <person name="Nagy L.G."/>
            <person name="Henrissat B."/>
            <person name="Grigoriev I.V."/>
            <person name="Yang Z.L."/>
            <person name="Xu J."/>
            <person name="Martin F.M."/>
        </authorList>
    </citation>
    <scope>NUCLEOTIDE SEQUENCE</scope>
    <source>
        <strain evidence="1">ATCC 28755</strain>
    </source>
</reference>
<organism evidence="1 2">
    <name type="scientific">Hygrophoropsis aurantiaca</name>
    <dbReference type="NCBI Taxonomy" id="72124"/>
    <lineage>
        <taxon>Eukaryota</taxon>
        <taxon>Fungi</taxon>
        <taxon>Dikarya</taxon>
        <taxon>Basidiomycota</taxon>
        <taxon>Agaricomycotina</taxon>
        <taxon>Agaricomycetes</taxon>
        <taxon>Agaricomycetidae</taxon>
        <taxon>Boletales</taxon>
        <taxon>Coniophorineae</taxon>
        <taxon>Hygrophoropsidaceae</taxon>
        <taxon>Hygrophoropsis</taxon>
    </lineage>
</organism>
<protein>
    <submittedName>
        <fullName evidence="1">Uncharacterized protein</fullName>
    </submittedName>
</protein>
<keyword evidence="2" id="KW-1185">Reference proteome</keyword>
<gene>
    <name evidence="1" type="ORF">BJ138DRAFT_1136117</name>
</gene>